<dbReference type="PANTHER" id="PTHR12227:SF0">
    <property type="entry name" value="GLYCERATE KINASE"/>
    <property type="match status" value="1"/>
</dbReference>
<dbReference type="Pfam" id="PF13660">
    <property type="entry name" value="DUF4147"/>
    <property type="match status" value="1"/>
</dbReference>
<keyword evidence="3" id="KW-0418">Kinase</keyword>
<evidence type="ECO:0000313" key="3">
    <source>
        <dbReference type="EMBL" id="HEU98131.1"/>
    </source>
</evidence>
<dbReference type="InterPro" id="IPR025286">
    <property type="entry name" value="MOFRL_assoc_dom"/>
</dbReference>
<dbReference type="GO" id="GO:0005737">
    <property type="term" value="C:cytoplasm"/>
    <property type="evidence" value="ECO:0007669"/>
    <property type="project" value="TreeGrafter"/>
</dbReference>
<proteinExistence type="predicted"/>
<dbReference type="Gene3D" id="3.40.1480.10">
    <property type="entry name" value="MOFRL domain"/>
    <property type="match status" value="1"/>
</dbReference>
<evidence type="ECO:0000259" key="1">
    <source>
        <dbReference type="Pfam" id="PF05161"/>
    </source>
</evidence>
<keyword evidence="3" id="KW-0808">Transferase</keyword>
<gene>
    <name evidence="3" type="ORF">ENO36_04695</name>
</gene>
<feature type="domain" description="MOFRL-associated" evidence="2">
    <location>
        <begin position="14"/>
        <end position="258"/>
    </location>
</feature>
<dbReference type="PANTHER" id="PTHR12227">
    <property type="entry name" value="GLYCERATE KINASE"/>
    <property type="match status" value="1"/>
</dbReference>
<dbReference type="InterPro" id="IPR039760">
    <property type="entry name" value="MOFRL_protein"/>
</dbReference>
<dbReference type="Pfam" id="PF05161">
    <property type="entry name" value="MOFRL"/>
    <property type="match status" value="1"/>
</dbReference>
<dbReference type="InterPro" id="IPR038614">
    <property type="entry name" value="GK_N_sf"/>
</dbReference>
<dbReference type="InterPro" id="IPR037035">
    <property type="entry name" value="GK-like_C_sf"/>
</dbReference>
<dbReference type="SUPFAM" id="SSF82544">
    <property type="entry name" value="GckA/TtuD-like"/>
    <property type="match status" value="1"/>
</dbReference>
<dbReference type="InterPro" id="IPR007835">
    <property type="entry name" value="MOFRL"/>
</dbReference>
<reference evidence="3" key="1">
    <citation type="journal article" date="2020" name="mSystems">
        <title>Genome- and Community-Level Interaction Insights into Carbon Utilization and Element Cycling Functions of Hydrothermarchaeota in Hydrothermal Sediment.</title>
        <authorList>
            <person name="Zhou Z."/>
            <person name="Liu Y."/>
            <person name="Xu W."/>
            <person name="Pan J."/>
            <person name="Luo Z.H."/>
            <person name="Li M."/>
        </authorList>
    </citation>
    <scope>NUCLEOTIDE SEQUENCE [LARGE SCALE GENOMIC DNA]</scope>
    <source>
        <strain evidence="3">SpSt-1259</strain>
    </source>
</reference>
<feature type="domain" description="MOFRL" evidence="1">
    <location>
        <begin position="343"/>
        <end position="448"/>
    </location>
</feature>
<name>A0A7C2YK33_9CREN</name>
<accession>A0A7C2YK33</accession>
<dbReference type="GO" id="GO:0008887">
    <property type="term" value="F:glycerate kinase activity"/>
    <property type="evidence" value="ECO:0007669"/>
    <property type="project" value="InterPro"/>
</dbReference>
<dbReference type="AlphaFoldDB" id="A0A7C2YK33"/>
<protein>
    <submittedName>
        <fullName evidence="3">Glycerate kinase</fullName>
    </submittedName>
</protein>
<organism evidence="3">
    <name type="scientific">Fervidicoccus fontis</name>
    <dbReference type="NCBI Taxonomy" id="683846"/>
    <lineage>
        <taxon>Archaea</taxon>
        <taxon>Thermoproteota</taxon>
        <taxon>Thermoprotei</taxon>
        <taxon>Fervidicoccales</taxon>
        <taxon>Fervidicoccaceae</taxon>
        <taxon>Fervidicoccus</taxon>
    </lineage>
</organism>
<comment type="caution">
    <text evidence="3">The sequence shown here is derived from an EMBL/GenBank/DDBJ whole genome shotgun (WGS) entry which is preliminary data.</text>
</comment>
<sequence length="455" mass="49134">MSLYESGKKLPSKLSALLEHALKSLDIGKIMEQRIDYNGREIIIRDTRGKVVGKHELGRGKIKLIAFGKASQSMALTMMKILEGRFDEGAVIFPRDQPVVLEAKGNIYVIPSTHPVPSESSLEAARRVREMLSGLSEEDNVIFLISGGGSSLLEEPIPPVSLDELVKTYKLLLNSGADIREINTVRKHISQVKGGRLAQQAYPAQVISLIASDVPGNDISFVASGPTVPDHTTYQDAYNILEFYELLGEVPESVLSTIKSGMLGKIPETPKRESPIFSKVRNYLIASPYDLALSVKEKAEALGLNAYLLTTRVEGESSEVAKVFSSIALDVKSGLSSLSKPTAIIVAGETSVKVRGSGKGGRAIELAAWFAREISGTEGISMFAIDTDGKDGSSDAAGAFATGETWEELKKLFGRRIIDMLRNNDSFSLLDSGGYTIRTGPTGSNLNNLICILVE</sequence>
<dbReference type="EMBL" id="DSFE01000098">
    <property type="protein sequence ID" value="HEU98131.1"/>
    <property type="molecule type" value="Genomic_DNA"/>
</dbReference>
<dbReference type="Proteomes" id="UP000885664">
    <property type="component" value="Unassembled WGS sequence"/>
</dbReference>
<evidence type="ECO:0000259" key="2">
    <source>
        <dbReference type="Pfam" id="PF13660"/>
    </source>
</evidence>
<dbReference type="Gene3D" id="3.40.50.10180">
    <property type="entry name" value="Glycerate kinase, MOFRL-like N-terminal domain"/>
    <property type="match status" value="1"/>
</dbReference>